<evidence type="ECO:0000313" key="4">
    <source>
        <dbReference type="EMBL" id="TQM96388.1"/>
    </source>
</evidence>
<dbReference type="GO" id="GO:0004521">
    <property type="term" value="F:RNA endonuclease activity"/>
    <property type="evidence" value="ECO:0007669"/>
    <property type="project" value="TreeGrafter"/>
</dbReference>
<dbReference type="InterPro" id="IPR022712">
    <property type="entry name" value="Beta_Casp"/>
</dbReference>
<dbReference type="PANTHER" id="PTHR11203">
    <property type="entry name" value="CLEAVAGE AND POLYADENYLATION SPECIFICITY FACTOR FAMILY MEMBER"/>
    <property type="match status" value="1"/>
</dbReference>
<dbReference type="InterPro" id="IPR036866">
    <property type="entry name" value="RibonucZ/Hydroxyglut_hydro"/>
</dbReference>
<dbReference type="GO" id="GO:0016787">
    <property type="term" value="F:hydrolase activity"/>
    <property type="evidence" value="ECO:0007669"/>
    <property type="project" value="UniProtKB-KW"/>
</dbReference>
<dbReference type="SMART" id="SM00849">
    <property type="entry name" value="Lactamase_B"/>
    <property type="match status" value="1"/>
</dbReference>
<dbReference type="Proteomes" id="UP000315133">
    <property type="component" value="Unassembled WGS sequence"/>
</dbReference>
<dbReference type="OrthoDB" id="2971563at2"/>
<accession>A0A543KMS8</accession>
<evidence type="ECO:0000259" key="3">
    <source>
        <dbReference type="SMART" id="SM01027"/>
    </source>
</evidence>
<comment type="caution">
    <text evidence="4">The sequence shown here is derived from an EMBL/GenBank/DDBJ whole genome shotgun (WGS) entry which is preliminary data.</text>
</comment>
<feature type="domain" description="Beta-Casp" evidence="3">
    <location>
        <begin position="259"/>
        <end position="380"/>
    </location>
</feature>
<gene>
    <name evidence="4" type="ORF">FB476_1254</name>
</gene>
<sequence length="468" mass="50566">MTGRDTRRDVRTLTFLGAASTVTGSKTLLTVDGRRMLVDAGMFQGEKHLRVRNWEPFPVSPSTLDGIVLTHAHLDHCGYLPALVRQGFAGPVWCTADTATLAEIVLRDSAYLQENDAAHAARRGYSRHDPPLPLYTVADVERTLPLLRTVDYDEDVDTGGGVRVRMTRAGHILGSASVTLGWPGGSVLFSGDLGRADHPVLRPREIPPGAPDVVVESTYGDREHPDPEGAAHEQLAEAIRRTVARGGTVLVPAFAVDRTEVVLRALGELRRAGRIPDLPVHVDSPMALAALRVYRRAASRGELRPDLQGDLVDLPHLYEARTVEDSMALNNPRMPCVIISASGMATGGRVVHHLKHLLPDRRNTVVLTGYQAVGTRGRSLADGAQEIKMHGDYVPVRAEVVQVEEFSVHADSSDLLAWLAALDPAPRRVLVNHGEPGSSAALAARIRRELGITAVVPADAEVVDLSRG</sequence>
<dbReference type="PANTHER" id="PTHR11203:SF37">
    <property type="entry name" value="INTEGRATOR COMPLEX SUBUNIT 11"/>
    <property type="match status" value="1"/>
</dbReference>
<dbReference type="AlphaFoldDB" id="A0A543KMS8"/>
<dbReference type="Pfam" id="PF07521">
    <property type="entry name" value="RMMBL"/>
    <property type="match status" value="1"/>
</dbReference>
<evidence type="ECO:0000313" key="5">
    <source>
        <dbReference type="Proteomes" id="UP000315133"/>
    </source>
</evidence>
<dbReference type="Pfam" id="PF10996">
    <property type="entry name" value="Beta-Casp"/>
    <property type="match status" value="1"/>
</dbReference>
<evidence type="ECO:0000259" key="2">
    <source>
        <dbReference type="SMART" id="SM00849"/>
    </source>
</evidence>
<protein>
    <submittedName>
        <fullName evidence="4">Metallo-beta-lactamase family protein</fullName>
    </submittedName>
</protein>
<dbReference type="Gene3D" id="3.60.15.10">
    <property type="entry name" value="Ribonuclease Z/Hydroxyacylglutathione hydrolase-like"/>
    <property type="match status" value="1"/>
</dbReference>
<dbReference type="EMBL" id="VFPU01000001">
    <property type="protein sequence ID" value="TQM96388.1"/>
    <property type="molecule type" value="Genomic_DNA"/>
</dbReference>
<evidence type="ECO:0000256" key="1">
    <source>
        <dbReference type="ARBA" id="ARBA00022801"/>
    </source>
</evidence>
<organism evidence="4 5">
    <name type="scientific">Ornithinimicrobium humiphilum</name>
    <dbReference type="NCBI Taxonomy" id="125288"/>
    <lineage>
        <taxon>Bacteria</taxon>
        <taxon>Bacillati</taxon>
        <taxon>Actinomycetota</taxon>
        <taxon>Actinomycetes</taxon>
        <taxon>Micrococcales</taxon>
        <taxon>Ornithinimicrobiaceae</taxon>
        <taxon>Ornithinimicrobium</taxon>
    </lineage>
</organism>
<dbReference type="RefSeq" id="WP_141818015.1">
    <property type="nucleotide sequence ID" value="NZ_BAAAIL010000003.1"/>
</dbReference>
<name>A0A543KMS8_9MICO</name>
<reference evidence="4 5" key="1">
    <citation type="submission" date="2019-06" db="EMBL/GenBank/DDBJ databases">
        <title>Sequencing the genomes of 1000 actinobacteria strains.</title>
        <authorList>
            <person name="Klenk H.-P."/>
        </authorList>
    </citation>
    <scope>NUCLEOTIDE SEQUENCE [LARGE SCALE GENOMIC DNA]</scope>
    <source>
        <strain evidence="4 5">DSM 12362</strain>
    </source>
</reference>
<keyword evidence="1" id="KW-0378">Hydrolase</keyword>
<proteinExistence type="predicted"/>
<dbReference type="CDD" id="cd16295">
    <property type="entry name" value="TTHA0252-CPSF-like_MBL-fold"/>
    <property type="match status" value="1"/>
</dbReference>
<dbReference type="SUPFAM" id="SSF56281">
    <property type="entry name" value="Metallo-hydrolase/oxidoreductase"/>
    <property type="match status" value="1"/>
</dbReference>
<dbReference type="Pfam" id="PF00753">
    <property type="entry name" value="Lactamase_B"/>
    <property type="match status" value="1"/>
</dbReference>
<dbReference type="InterPro" id="IPR011108">
    <property type="entry name" value="RMMBL"/>
</dbReference>
<dbReference type="Gene3D" id="3.40.50.10890">
    <property type="match status" value="1"/>
</dbReference>
<keyword evidence="5" id="KW-1185">Reference proteome</keyword>
<dbReference type="InterPro" id="IPR001279">
    <property type="entry name" value="Metallo-B-lactamas"/>
</dbReference>
<dbReference type="SMART" id="SM01027">
    <property type="entry name" value="Beta-Casp"/>
    <property type="match status" value="1"/>
</dbReference>
<feature type="domain" description="Metallo-beta-lactamase" evidence="2">
    <location>
        <begin position="23"/>
        <end position="254"/>
    </location>
</feature>
<dbReference type="InterPro" id="IPR050698">
    <property type="entry name" value="MBL"/>
</dbReference>